<proteinExistence type="predicted"/>
<evidence type="ECO:0000313" key="1">
    <source>
        <dbReference type="EMBL" id="MYN09703.1"/>
    </source>
</evidence>
<organism evidence="1 2">
    <name type="scientific">Pseudoduganella aquatica</name>
    <dbReference type="NCBI Taxonomy" id="2660641"/>
    <lineage>
        <taxon>Bacteria</taxon>
        <taxon>Pseudomonadati</taxon>
        <taxon>Pseudomonadota</taxon>
        <taxon>Betaproteobacteria</taxon>
        <taxon>Burkholderiales</taxon>
        <taxon>Oxalobacteraceae</taxon>
        <taxon>Telluria group</taxon>
        <taxon>Pseudoduganella</taxon>
    </lineage>
</organism>
<dbReference type="Proteomes" id="UP000450676">
    <property type="component" value="Unassembled WGS sequence"/>
</dbReference>
<sequence>MSSIRNAPLEIRDFFTEYNDAISGDSNTDPLGLTVIWASLGQRIFSNRISSISYDVRSYTLNLFHHHMVRALADDAAIVQHYAALDLPNSMDSLAFKNSCLIHFENLFTYAMAQHGSAAQASGVLGISKARRKLREAGGAALGFGHSQAHQILRRQLLLGVSGRYKTPMIEMRFFDRAYRYQLPKQPAGLWPAADALIRRVPELSRLKSKLLAHFLQFLQHGPQLSMPLDSVDPELKLAYIGAFRTPAHVGSYARSFWLEATGLSGGIAGAVLAQLDGAERAGTAPSPPQPPRTVLAQARAAMEQASPAAPGSAELEAALLPIRHIEQVEPFIADLDLLFQLALRRPHSSMAQIEEDWTRYGRNSGTLPAQAAALQASPQLMPSLPGTAQRRLRKLLEIAACPDLETQLAHLLRYHGGIMQQRGQGAWLNVNAAGAYAVSVRTSKPPAAEKRPPGAWIHGYYIGEFKQFAQGLRGGAA</sequence>
<reference evidence="1 2" key="1">
    <citation type="submission" date="2019-12" db="EMBL/GenBank/DDBJ databases">
        <title>Novel species isolated from a subtropical stream in China.</title>
        <authorList>
            <person name="Lu H."/>
        </authorList>
    </citation>
    <scope>NUCLEOTIDE SEQUENCE [LARGE SCALE GENOMIC DNA]</scope>
    <source>
        <strain evidence="1 2">FT127W</strain>
    </source>
</reference>
<keyword evidence="2" id="KW-1185">Reference proteome</keyword>
<evidence type="ECO:0000313" key="2">
    <source>
        <dbReference type="Proteomes" id="UP000450676"/>
    </source>
</evidence>
<dbReference type="AlphaFoldDB" id="A0A7X4KNX9"/>
<comment type="caution">
    <text evidence="1">The sequence shown here is derived from an EMBL/GenBank/DDBJ whole genome shotgun (WGS) entry which is preliminary data.</text>
</comment>
<gene>
    <name evidence="1" type="ORF">GTP77_20485</name>
</gene>
<dbReference type="RefSeq" id="WP_161074002.1">
    <property type="nucleotide sequence ID" value="NZ_CP086370.1"/>
</dbReference>
<protein>
    <submittedName>
        <fullName evidence="1">Uncharacterized protein</fullName>
    </submittedName>
</protein>
<name>A0A7X4KNX9_9BURK</name>
<dbReference type="EMBL" id="WWCU01000026">
    <property type="protein sequence ID" value="MYN09703.1"/>
    <property type="molecule type" value="Genomic_DNA"/>
</dbReference>
<accession>A0A7X4KNX9</accession>